<feature type="region of interest" description="Disordered" evidence="1">
    <location>
        <begin position="35"/>
        <end position="103"/>
    </location>
</feature>
<name>A0A1G8E4M0_9NOCA</name>
<evidence type="ECO:0000256" key="1">
    <source>
        <dbReference type="SAM" id="MobiDB-lite"/>
    </source>
</evidence>
<keyword evidence="3" id="KW-1185">Reference proteome</keyword>
<protein>
    <recommendedName>
        <fullName evidence="4">ATP/GTP-binding protein</fullName>
    </recommendedName>
</protein>
<evidence type="ECO:0008006" key="4">
    <source>
        <dbReference type="Google" id="ProtNLM"/>
    </source>
</evidence>
<dbReference type="EMBL" id="FNDN01000002">
    <property type="protein sequence ID" value="SDH64795.1"/>
    <property type="molecule type" value="Genomic_DNA"/>
</dbReference>
<accession>A0A1G8E4M0</accession>
<organism evidence="2 3">
    <name type="scientific">Rhodococcus triatomae</name>
    <dbReference type="NCBI Taxonomy" id="300028"/>
    <lineage>
        <taxon>Bacteria</taxon>
        <taxon>Bacillati</taxon>
        <taxon>Actinomycetota</taxon>
        <taxon>Actinomycetes</taxon>
        <taxon>Mycobacteriales</taxon>
        <taxon>Nocardiaceae</taxon>
        <taxon>Rhodococcus</taxon>
    </lineage>
</organism>
<reference evidence="2 3" key="1">
    <citation type="submission" date="2016-10" db="EMBL/GenBank/DDBJ databases">
        <authorList>
            <person name="de Groot N.N."/>
        </authorList>
    </citation>
    <scope>NUCLEOTIDE SEQUENCE [LARGE SCALE GENOMIC DNA]</scope>
    <source>
        <strain evidence="2 3">DSM 44892</strain>
    </source>
</reference>
<sequence length="168" mass="18342">MTLGLELDKCPGVASGPYPGFTRWTRRAVRAVVGGSGPFARHYPGRVPRRNSPQRGRRGRPSGLNPRYDNSRDEAAGGEVPGIRFGGALERREPGPAGAGDEMYTVRSVPGARATKTYRCPGCDHDIRPGVAHLVAWPSEGAGADERRHWHTGCWSGRRTRGLTRKWS</sequence>
<dbReference type="Proteomes" id="UP000183263">
    <property type="component" value="Unassembled WGS sequence"/>
</dbReference>
<evidence type="ECO:0000313" key="3">
    <source>
        <dbReference type="Proteomes" id="UP000183263"/>
    </source>
</evidence>
<dbReference type="AlphaFoldDB" id="A0A1G8E4M0"/>
<gene>
    <name evidence="2" type="ORF">SAMN05444695_102490</name>
</gene>
<evidence type="ECO:0000313" key="2">
    <source>
        <dbReference type="EMBL" id="SDH64795.1"/>
    </source>
</evidence>
<proteinExistence type="predicted"/>